<dbReference type="PANTHER" id="PTHR31303:SF1">
    <property type="entry name" value="CTP-DEPENDENT DIACYLGLYCEROL KINASE 1"/>
    <property type="match status" value="1"/>
</dbReference>
<keyword evidence="2" id="KW-0472">Membrane</keyword>
<dbReference type="Proteomes" id="UP000092993">
    <property type="component" value="Unassembled WGS sequence"/>
</dbReference>
<dbReference type="PANTHER" id="PTHR31303">
    <property type="entry name" value="CTP-DEPENDENT DIACYLGLYCEROL KINASE 1"/>
    <property type="match status" value="1"/>
</dbReference>
<keyword evidence="4" id="KW-1185">Reference proteome</keyword>
<dbReference type="GO" id="GO:0004143">
    <property type="term" value="F:ATP-dependent diacylglycerol kinase activity"/>
    <property type="evidence" value="ECO:0007669"/>
    <property type="project" value="InterPro"/>
</dbReference>
<keyword evidence="3" id="KW-0808">Transferase</keyword>
<dbReference type="GO" id="GO:0006654">
    <property type="term" value="P:phosphatidic acid biosynthetic process"/>
    <property type="evidence" value="ECO:0007669"/>
    <property type="project" value="TreeGrafter"/>
</dbReference>
<dbReference type="STRING" id="5627.A0A1C7LNJ8"/>
<feature type="transmembrane region" description="Helical" evidence="2">
    <location>
        <begin position="285"/>
        <end position="305"/>
    </location>
</feature>
<organism evidence="3 4">
    <name type="scientific">Grifola frondosa</name>
    <name type="common">Maitake</name>
    <name type="synonym">Polyporus frondosus</name>
    <dbReference type="NCBI Taxonomy" id="5627"/>
    <lineage>
        <taxon>Eukaryota</taxon>
        <taxon>Fungi</taxon>
        <taxon>Dikarya</taxon>
        <taxon>Basidiomycota</taxon>
        <taxon>Agaricomycotina</taxon>
        <taxon>Agaricomycetes</taxon>
        <taxon>Polyporales</taxon>
        <taxon>Grifolaceae</taxon>
        <taxon>Grifola</taxon>
    </lineage>
</organism>
<reference evidence="3 4" key="1">
    <citation type="submission" date="2016-03" db="EMBL/GenBank/DDBJ databases">
        <title>Whole genome sequencing of Grifola frondosa 9006-11.</title>
        <authorList>
            <person name="Min B."/>
            <person name="Park H."/>
            <person name="Kim J.-G."/>
            <person name="Cho H."/>
            <person name="Oh Y.-L."/>
            <person name="Kong W.-S."/>
            <person name="Choi I.-G."/>
        </authorList>
    </citation>
    <scope>NUCLEOTIDE SEQUENCE [LARGE SCALE GENOMIC DNA]</scope>
    <source>
        <strain evidence="3 4">9006-11</strain>
    </source>
</reference>
<evidence type="ECO:0000313" key="3">
    <source>
        <dbReference type="EMBL" id="OBZ66342.1"/>
    </source>
</evidence>
<protein>
    <submittedName>
        <fullName evidence="3">CTP-dependent diacylglycerol kinase 1</fullName>
    </submittedName>
</protein>
<keyword evidence="3" id="KW-0418">Kinase</keyword>
<dbReference type="GO" id="GO:0005789">
    <property type="term" value="C:endoplasmic reticulum membrane"/>
    <property type="evidence" value="ECO:0007669"/>
    <property type="project" value="TreeGrafter"/>
</dbReference>
<dbReference type="InterPro" id="IPR037997">
    <property type="entry name" value="Dgk1-like"/>
</dbReference>
<name>A0A1C7LNJ8_GRIFR</name>
<feature type="region of interest" description="Disordered" evidence="1">
    <location>
        <begin position="1"/>
        <end position="103"/>
    </location>
</feature>
<dbReference type="OMA" id="VEWEIPR"/>
<gene>
    <name evidence="3" type="primary">DGK1</name>
    <name evidence="3" type="ORF">A0H81_13682</name>
</gene>
<proteinExistence type="predicted"/>
<keyword evidence="2" id="KW-1133">Transmembrane helix</keyword>
<dbReference type="EMBL" id="LUGG01000031">
    <property type="protein sequence ID" value="OBZ66342.1"/>
    <property type="molecule type" value="Genomic_DNA"/>
</dbReference>
<feature type="transmembrane region" description="Helical" evidence="2">
    <location>
        <begin position="184"/>
        <end position="211"/>
    </location>
</feature>
<evidence type="ECO:0000256" key="1">
    <source>
        <dbReference type="SAM" id="MobiDB-lite"/>
    </source>
</evidence>
<dbReference type="AlphaFoldDB" id="A0A1C7LNJ8"/>
<feature type="transmembrane region" description="Helical" evidence="2">
    <location>
        <begin position="256"/>
        <end position="273"/>
    </location>
</feature>
<sequence>MTLPANDAFTLGLPHDPTRPSYSLNLRSSSTKIPFVSGSKTRSATKSPSRRRSMTAARSDLHAHPPTDTPLTSHASHHEPPLRLRRNVKVEDSKPIEDAKQRKKQPVDWEIPRKILHSSIGFVTLYLYYSDRSPRVVVYVLSLALAVIVPADVLRLSSPQFEKLYERCLGFLMRECEKKTTNGVIWYIIGVIFVLSVYPLDIAVVSILILSWADTAASTFGRLWGSLTPAPSLATSPFSIFLLLPESYDGSQAGKWLGLSVLTVVSGLVSGVAEALDLGSLDDNLTLPIISGGCIWGFFKILEFFSS</sequence>
<feature type="compositionally biased region" description="Basic and acidic residues" evidence="1">
    <location>
        <begin position="76"/>
        <end position="103"/>
    </location>
</feature>
<evidence type="ECO:0000256" key="2">
    <source>
        <dbReference type="SAM" id="Phobius"/>
    </source>
</evidence>
<feature type="transmembrane region" description="Helical" evidence="2">
    <location>
        <begin position="223"/>
        <end position="244"/>
    </location>
</feature>
<evidence type="ECO:0000313" key="4">
    <source>
        <dbReference type="Proteomes" id="UP000092993"/>
    </source>
</evidence>
<keyword evidence="2" id="KW-0812">Transmembrane</keyword>
<comment type="caution">
    <text evidence="3">The sequence shown here is derived from an EMBL/GenBank/DDBJ whole genome shotgun (WGS) entry which is preliminary data.</text>
</comment>
<dbReference type="OrthoDB" id="5673at2759"/>
<feature type="transmembrane region" description="Helical" evidence="2">
    <location>
        <begin position="136"/>
        <end position="154"/>
    </location>
</feature>
<accession>A0A1C7LNJ8</accession>
<feature type="compositionally biased region" description="Polar residues" evidence="1">
    <location>
        <begin position="20"/>
        <end position="47"/>
    </location>
</feature>